<dbReference type="SUPFAM" id="SSF53383">
    <property type="entry name" value="PLP-dependent transferases"/>
    <property type="match status" value="1"/>
</dbReference>
<comment type="cofactor">
    <cofactor evidence="1">
        <name>pyridoxal 5'-phosphate</name>
        <dbReference type="ChEBI" id="CHEBI:597326"/>
    </cofactor>
</comment>
<feature type="domain" description="Aminotransferase class I/classII large" evidence="4">
    <location>
        <begin position="150"/>
        <end position="335"/>
    </location>
</feature>
<dbReference type="InterPro" id="IPR015424">
    <property type="entry name" value="PyrdxlP-dep_Trfase"/>
</dbReference>
<keyword evidence="2" id="KW-0808">Transferase</keyword>
<evidence type="ECO:0000313" key="6">
    <source>
        <dbReference type="Proteomes" id="UP001273350"/>
    </source>
</evidence>
<comment type="caution">
    <text evidence="5">The sequence shown here is derived from an EMBL/GenBank/DDBJ whole genome shotgun (WGS) entry which is preliminary data.</text>
</comment>
<dbReference type="RefSeq" id="WP_230004967.1">
    <property type="nucleotide sequence ID" value="NZ_CP087134.1"/>
</dbReference>
<evidence type="ECO:0000256" key="3">
    <source>
        <dbReference type="ARBA" id="ARBA00022898"/>
    </source>
</evidence>
<dbReference type="EMBL" id="JAWXVI010000002">
    <property type="protein sequence ID" value="MDX6188569.1"/>
    <property type="molecule type" value="Genomic_DNA"/>
</dbReference>
<dbReference type="InterPro" id="IPR015422">
    <property type="entry name" value="PyrdxlP-dep_Trfase_small"/>
</dbReference>
<dbReference type="InterPro" id="IPR050087">
    <property type="entry name" value="AON_synthase_class-II"/>
</dbReference>
<evidence type="ECO:0000256" key="2">
    <source>
        <dbReference type="ARBA" id="ARBA00022679"/>
    </source>
</evidence>
<dbReference type="Gene3D" id="3.40.640.10">
    <property type="entry name" value="Type I PLP-dependent aspartate aminotransferase-like (Major domain)"/>
    <property type="match status" value="1"/>
</dbReference>
<dbReference type="InterPro" id="IPR015421">
    <property type="entry name" value="PyrdxlP-dep_Trfase_major"/>
</dbReference>
<name>A0ABU4R7J7_9FLAO</name>
<organism evidence="5 6">
    <name type="scientific">Flavobacterium cupriresistens</name>
    <dbReference type="NCBI Taxonomy" id="2893885"/>
    <lineage>
        <taxon>Bacteria</taxon>
        <taxon>Pseudomonadati</taxon>
        <taxon>Bacteroidota</taxon>
        <taxon>Flavobacteriia</taxon>
        <taxon>Flavobacteriales</taxon>
        <taxon>Flavobacteriaceae</taxon>
        <taxon>Flavobacterium</taxon>
    </lineage>
</organism>
<protein>
    <submittedName>
        <fullName evidence="5">Aminotransferase class I/II-fold pyridoxal phosphate-dependent enzyme</fullName>
    </submittedName>
</protein>
<evidence type="ECO:0000256" key="1">
    <source>
        <dbReference type="ARBA" id="ARBA00001933"/>
    </source>
</evidence>
<reference evidence="5 6" key="1">
    <citation type="submission" date="2023-11" db="EMBL/GenBank/DDBJ databases">
        <title>Unpublished Manusciprt.</title>
        <authorList>
            <person name="Saticioglu I.B."/>
            <person name="Ay H."/>
            <person name="Ajmi N."/>
            <person name="Altun S."/>
            <person name="Duman M."/>
        </authorList>
    </citation>
    <scope>NUCLEOTIDE SEQUENCE [LARGE SCALE GENOMIC DNA]</scope>
    <source>
        <strain evidence="5 6">Fl-318</strain>
    </source>
</reference>
<dbReference type="PANTHER" id="PTHR13693:SF100">
    <property type="entry name" value="8-AMINO-7-OXONONANOATE SYNTHASE"/>
    <property type="match status" value="1"/>
</dbReference>
<proteinExistence type="predicted"/>
<dbReference type="GO" id="GO:0008483">
    <property type="term" value="F:transaminase activity"/>
    <property type="evidence" value="ECO:0007669"/>
    <property type="project" value="UniProtKB-KW"/>
</dbReference>
<dbReference type="Proteomes" id="UP001273350">
    <property type="component" value="Unassembled WGS sequence"/>
</dbReference>
<evidence type="ECO:0000259" key="4">
    <source>
        <dbReference type="Pfam" id="PF00155"/>
    </source>
</evidence>
<keyword evidence="6" id="KW-1185">Reference proteome</keyword>
<dbReference type="InterPro" id="IPR004839">
    <property type="entry name" value="Aminotransferase_I/II_large"/>
</dbReference>
<sequence length="345" mass="38471">MKVNQFPDRIIEIDQESYLYFGGTAYLGLSVHKSFQDLVIKNILKWGTTYGSSRNANVKLTAYDNGELFLAKHIKAKAAVTVSSGMLAGKIVIDELNKETDCYFHFPDAHPAIKAHNSLPVFIDAKINPRLVDATPERITILTDAVPSYQTKAIDLSILKEIPNHKAITLVVDESHSLGILGKNGSGIYSEIQLPIKRKILVSSLGKAFGLTGGVIASDLAFINQIKKLDTFISAAGMNPAFVQTLAEAAAIYQSQHEKLLDNLSYIDSKLLKNETIKFNKTYPLLYIEIDRITEILKENKIIIANFKYQENAKDINRIVITANHLRSDLDRIINVLNDYNSYSK</sequence>
<evidence type="ECO:0000313" key="5">
    <source>
        <dbReference type="EMBL" id="MDX6188569.1"/>
    </source>
</evidence>
<dbReference type="PANTHER" id="PTHR13693">
    <property type="entry name" value="CLASS II AMINOTRANSFERASE/8-AMINO-7-OXONONANOATE SYNTHASE"/>
    <property type="match status" value="1"/>
</dbReference>
<dbReference type="Pfam" id="PF00155">
    <property type="entry name" value="Aminotran_1_2"/>
    <property type="match status" value="1"/>
</dbReference>
<dbReference type="Gene3D" id="3.90.1150.10">
    <property type="entry name" value="Aspartate Aminotransferase, domain 1"/>
    <property type="match status" value="1"/>
</dbReference>
<accession>A0ABU4R7J7</accession>
<keyword evidence="5" id="KW-0032">Aminotransferase</keyword>
<keyword evidence="3" id="KW-0663">Pyridoxal phosphate</keyword>
<gene>
    <name evidence="5" type="ORF">SGQ83_04335</name>
</gene>